<feature type="region of interest" description="Disordered" evidence="4">
    <location>
        <begin position="72"/>
        <end position="92"/>
    </location>
</feature>
<evidence type="ECO:0000256" key="4">
    <source>
        <dbReference type="SAM" id="MobiDB-lite"/>
    </source>
</evidence>
<dbReference type="InterPro" id="IPR042289">
    <property type="entry name" value="COA6"/>
</dbReference>
<evidence type="ECO:0000256" key="3">
    <source>
        <dbReference type="ARBA" id="ARBA00023157"/>
    </source>
</evidence>
<comment type="subcellular location">
    <subcellularLocation>
        <location evidence="1">Mitochondrion</location>
    </subcellularLocation>
</comment>
<reference evidence="5 6" key="1">
    <citation type="submission" date="2015-08" db="EMBL/GenBank/DDBJ databases">
        <title>Ancestral chromatin configuration constrains chromatin evolution on differentiating sex chromosomes in Drosophila.</title>
        <authorList>
            <person name="Zhou Q."/>
            <person name="Bachtrog D."/>
        </authorList>
    </citation>
    <scope>NUCLEOTIDE SEQUENCE [LARGE SCALE GENOMIC DNA]</scope>
    <source>
        <tissue evidence="5">Whole larvae</tissue>
    </source>
</reference>
<organism evidence="5 6">
    <name type="scientific">Drosophila busckii</name>
    <name type="common">Fruit fly</name>
    <dbReference type="NCBI Taxonomy" id="30019"/>
    <lineage>
        <taxon>Eukaryota</taxon>
        <taxon>Metazoa</taxon>
        <taxon>Ecdysozoa</taxon>
        <taxon>Arthropoda</taxon>
        <taxon>Hexapoda</taxon>
        <taxon>Insecta</taxon>
        <taxon>Pterygota</taxon>
        <taxon>Neoptera</taxon>
        <taxon>Endopterygota</taxon>
        <taxon>Diptera</taxon>
        <taxon>Brachycera</taxon>
        <taxon>Muscomorpha</taxon>
        <taxon>Ephydroidea</taxon>
        <taxon>Drosophilidae</taxon>
        <taxon>Drosophila</taxon>
    </lineage>
</organism>
<evidence type="ECO:0000313" key="6">
    <source>
        <dbReference type="Proteomes" id="UP000494163"/>
    </source>
</evidence>
<name>A0A0M3QYY1_DROBS</name>
<dbReference type="OMA" id="ERAKCWS"/>
<dbReference type="GO" id="GO:0005739">
    <property type="term" value="C:mitochondrion"/>
    <property type="evidence" value="ECO:0007669"/>
    <property type="project" value="UniProtKB-SubCell"/>
</dbReference>
<proteinExistence type="predicted"/>
<dbReference type="OrthoDB" id="16284at2759"/>
<dbReference type="Proteomes" id="UP000494163">
    <property type="component" value="Chromosome X"/>
</dbReference>
<dbReference type="AlphaFoldDB" id="A0A0M3QYY1"/>
<dbReference type="PANTHER" id="PTHR46690">
    <property type="entry name" value="CYTOCHROME C OXIDASE ASSEMBLY FACTOR 6 HOMOLOG"/>
    <property type="match status" value="1"/>
</dbReference>
<evidence type="ECO:0000313" key="5">
    <source>
        <dbReference type="EMBL" id="ALC48409.1"/>
    </source>
</evidence>
<dbReference type="STRING" id="30019.A0A0M3QYY1"/>
<dbReference type="GO" id="GO:0042775">
    <property type="term" value="P:mitochondrial ATP synthesis coupled electron transport"/>
    <property type="evidence" value="ECO:0007669"/>
    <property type="project" value="TreeGrafter"/>
</dbReference>
<dbReference type="InterPro" id="IPR048280">
    <property type="entry name" value="COX6B-like"/>
</dbReference>
<dbReference type="Gene3D" id="1.10.10.140">
    <property type="entry name" value="Cytochrome c oxidase, subunit VIb"/>
    <property type="match status" value="1"/>
</dbReference>
<accession>A0A0M3QYY1</accession>
<keyword evidence="2" id="KW-0496">Mitochondrion</keyword>
<evidence type="ECO:0000256" key="1">
    <source>
        <dbReference type="ARBA" id="ARBA00004173"/>
    </source>
</evidence>
<dbReference type="GO" id="GO:0008535">
    <property type="term" value="P:respiratory chain complex IV assembly"/>
    <property type="evidence" value="ECO:0007669"/>
    <property type="project" value="InterPro"/>
</dbReference>
<dbReference type="SUPFAM" id="SSF47694">
    <property type="entry name" value="Cytochrome c oxidase subunit h"/>
    <property type="match status" value="1"/>
</dbReference>
<dbReference type="PANTHER" id="PTHR46690:SF1">
    <property type="entry name" value="CYTOCHROME C OXIDASE ASSEMBLY FACTOR 6 HOMOLOG"/>
    <property type="match status" value="1"/>
</dbReference>
<feature type="compositionally biased region" description="Basic and acidic residues" evidence="4">
    <location>
        <begin position="81"/>
        <end position="92"/>
    </location>
</feature>
<keyword evidence="6" id="KW-1185">Reference proteome</keyword>
<protein>
    <submittedName>
        <fullName evidence="5">CG42376</fullName>
    </submittedName>
</protein>
<dbReference type="EMBL" id="CP012528">
    <property type="protein sequence ID" value="ALC48409.1"/>
    <property type="molecule type" value="Genomic_DNA"/>
</dbReference>
<dbReference type="Pfam" id="PF02297">
    <property type="entry name" value="COX6B"/>
    <property type="match status" value="1"/>
</dbReference>
<gene>
    <name evidence="5" type="ORF">Dbus_chrXg265</name>
</gene>
<evidence type="ECO:0000256" key="2">
    <source>
        <dbReference type="ARBA" id="ARBA00023128"/>
    </source>
</evidence>
<keyword evidence="3" id="KW-1015">Disulfide bond</keyword>
<dbReference type="InterPro" id="IPR036549">
    <property type="entry name" value="CX6/COA6-like_sf"/>
</dbReference>
<sequence length="92" mass="10847">MSFPDKAERAKCWSSRDEYWKCLDENAPKHSSTSGEKVPNACQQMRKAFEKSCPGQWVKHFDRKRTYEQFKEKMASGYDPLEERTKPEKPAK</sequence>